<proteinExistence type="inferred from homology"/>
<organism evidence="4 5">
    <name type="scientific">Lithocarpus litseifolius</name>
    <dbReference type="NCBI Taxonomy" id="425828"/>
    <lineage>
        <taxon>Eukaryota</taxon>
        <taxon>Viridiplantae</taxon>
        <taxon>Streptophyta</taxon>
        <taxon>Embryophyta</taxon>
        <taxon>Tracheophyta</taxon>
        <taxon>Spermatophyta</taxon>
        <taxon>Magnoliopsida</taxon>
        <taxon>eudicotyledons</taxon>
        <taxon>Gunneridae</taxon>
        <taxon>Pentapetalae</taxon>
        <taxon>rosids</taxon>
        <taxon>fabids</taxon>
        <taxon>Fagales</taxon>
        <taxon>Fagaceae</taxon>
        <taxon>Lithocarpus</taxon>
    </lineage>
</organism>
<reference evidence="4 5" key="1">
    <citation type="submission" date="2024-01" db="EMBL/GenBank/DDBJ databases">
        <title>A telomere-to-telomere, gap-free genome of sweet tea (Lithocarpus litseifolius).</title>
        <authorList>
            <person name="Zhou J."/>
        </authorList>
    </citation>
    <scope>NUCLEOTIDE SEQUENCE [LARGE SCALE GENOMIC DNA]</scope>
    <source>
        <strain evidence="4">Zhou-2022a</strain>
        <tissue evidence="4">Leaf</tissue>
    </source>
</reference>
<evidence type="ECO:0000259" key="3">
    <source>
        <dbReference type="PROSITE" id="PS51184"/>
    </source>
</evidence>
<dbReference type="InterPro" id="IPR001841">
    <property type="entry name" value="Znf_RING"/>
</dbReference>
<dbReference type="SMART" id="SM00184">
    <property type="entry name" value="RING"/>
    <property type="match status" value="1"/>
</dbReference>
<dbReference type="Gene3D" id="2.60.120.650">
    <property type="entry name" value="Cupin"/>
    <property type="match status" value="1"/>
</dbReference>
<keyword evidence="5" id="KW-1185">Reference proteome</keyword>
<dbReference type="PANTHER" id="PTHR12461:SF102">
    <property type="entry name" value="LYSINE-SPECIFIC DEMETHYLASE JMJ31"/>
    <property type="match status" value="1"/>
</dbReference>
<evidence type="ECO:0000313" key="5">
    <source>
        <dbReference type="Proteomes" id="UP001459277"/>
    </source>
</evidence>
<dbReference type="EMBL" id="JAZDWU010000008">
    <property type="protein sequence ID" value="KAK9993461.1"/>
    <property type="molecule type" value="Genomic_DNA"/>
</dbReference>
<evidence type="ECO:0000256" key="2">
    <source>
        <dbReference type="SAM" id="MobiDB-lite"/>
    </source>
</evidence>
<dbReference type="InterPro" id="IPR041667">
    <property type="entry name" value="Cupin_8"/>
</dbReference>
<sequence>MTHWIEVAFIDIAWKSAGMFSREADSKNVNAWVQQSLPTPDLQVYMPFIGLNSQGEEVAFEALVSLSSRLSDFEFHITIEESHTMIETETETTITLIETMSDSADGEEQDQKQEQEYGDVNWLDYTDAEDYDDGDYNMEEEEYDDDEEAVGLASEEPIMGLEVVRIEQGSVGLAGEECAVCLGEFSIGSEARRMPCFHIYHQDCIVIWCLLDALRTGKLFPSGIHPMAALTICRDFGCANSELESHGLIGRYAEHAEEAPEQIYLAQTPIMNADNEEKVQLETLREDIETVPWLLLSPAFLERKALASINLWMNSAQARSSTHYDPRHNLLCVVAGCKQVVLWTSFATPMLYPLPIYGEASNHSSVALENPDFSTYPRAKCAMEHSQKIVLHAGYALFIPEGWFLQVDSDDLTIAINFWWRSNMMSSMEEHMDAYYLRRILKGYLTKVLHKTFSTIMGDMKRHICKLPGIGKVVAIYFFLHHRGNDLDQACEEADSKEKEVQQKNLLQDLEPIALQVLHEIVSLVHDYINISDHSQLLQSTLIDDSAARVKGECKKIVPANLFHLEDDPVAKILWSLQPSTLQHVFLAMAYNFPRTLEALILHLLSLVGAKVLTRKFDEMDQQITKEDRNKFYQVFYGAFDDQFNAMDAIMNGKESFALQAVNNVLNKYMGVNLDGPKPGF</sequence>
<evidence type="ECO:0000256" key="1">
    <source>
        <dbReference type="ARBA" id="ARBA00006801"/>
    </source>
</evidence>
<gene>
    <name evidence="4" type="ORF">SO802_023164</name>
</gene>
<feature type="domain" description="JmjC" evidence="3">
    <location>
        <begin position="257"/>
        <end position="435"/>
    </location>
</feature>
<protein>
    <recommendedName>
        <fullName evidence="3">JmjC domain-containing protein</fullName>
    </recommendedName>
</protein>
<comment type="similarity">
    <text evidence="1">Belongs to the JARID1 histone demethylase family.</text>
</comment>
<dbReference type="AlphaFoldDB" id="A0AAW2C6X0"/>
<dbReference type="SUPFAM" id="SSF51197">
    <property type="entry name" value="Clavaminate synthase-like"/>
    <property type="match status" value="1"/>
</dbReference>
<dbReference type="Gene3D" id="3.30.40.10">
    <property type="entry name" value="Zinc/RING finger domain, C3HC4 (zinc finger)"/>
    <property type="match status" value="1"/>
</dbReference>
<dbReference type="Proteomes" id="UP001459277">
    <property type="component" value="Unassembled WGS sequence"/>
</dbReference>
<dbReference type="Pfam" id="PF13621">
    <property type="entry name" value="Cupin_8"/>
    <property type="match status" value="1"/>
</dbReference>
<dbReference type="SUPFAM" id="SSF57850">
    <property type="entry name" value="RING/U-box"/>
    <property type="match status" value="1"/>
</dbReference>
<dbReference type="Pfam" id="PF17123">
    <property type="entry name" value="zf-RING_11"/>
    <property type="match status" value="1"/>
</dbReference>
<dbReference type="InterPro" id="IPR003347">
    <property type="entry name" value="JmjC_dom"/>
</dbReference>
<dbReference type="SMART" id="SM00558">
    <property type="entry name" value="JmjC"/>
    <property type="match status" value="1"/>
</dbReference>
<dbReference type="InterPro" id="IPR013083">
    <property type="entry name" value="Znf_RING/FYVE/PHD"/>
</dbReference>
<accession>A0AAW2C6X0</accession>
<comment type="caution">
    <text evidence="4">The sequence shown here is derived from an EMBL/GenBank/DDBJ whole genome shotgun (WGS) entry which is preliminary data.</text>
</comment>
<evidence type="ECO:0000313" key="4">
    <source>
        <dbReference type="EMBL" id="KAK9993461.1"/>
    </source>
</evidence>
<dbReference type="PROSITE" id="PS51184">
    <property type="entry name" value="JMJC"/>
    <property type="match status" value="1"/>
</dbReference>
<feature type="region of interest" description="Disordered" evidence="2">
    <location>
        <begin position="102"/>
        <end position="126"/>
    </location>
</feature>
<name>A0AAW2C6X0_9ROSI</name>
<dbReference type="PANTHER" id="PTHR12461">
    <property type="entry name" value="HYPOXIA-INDUCIBLE FACTOR 1 ALPHA INHIBITOR-RELATED"/>
    <property type="match status" value="1"/>
</dbReference>